<dbReference type="GO" id="GO:0008836">
    <property type="term" value="F:diaminopimelate decarboxylase activity"/>
    <property type="evidence" value="ECO:0007669"/>
    <property type="project" value="InterPro"/>
</dbReference>
<dbReference type="InterPro" id="IPR000183">
    <property type="entry name" value="Orn/DAP/Arg_de-COase"/>
</dbReference>
<dbReference type="RefSeq" id="WP_068712714.1">
    <property type="nucleotide sequence ID" value="NZ_LSZP01000048.1"/>
</dbReference>
<keyword evidence="3 5" id="KW-0663">Pyridoxal phosphate</keyword>
<evidence type="ECO:0000313" key="7">
    <source>
        <dbReference type="EMBL" id="KXU34810.1"/>
    </source>
</evidence>
<comment type="cofactor">
    <cofactor evidence="1 5">
        <name>pyridoxal 5'-phosphate</name>
        <dbReference type="ChEBI" id="CHEBI:597326"/>
    </cofactor>
</comment>
<dbReference type="Gene3D" id="2.40.37.10">
    <property type="entry name" value="Lyase, Ornithine Decarboxylase, Chain A, domain 1"/>
    <property type="match status" value="1"/>
</dbReference>
<dbReference type="PROSITE" id="PS00879">
    <property type="entry name" value="ODR_DC_2_2"/>
    <property type="match status" value="1"/>
</dbReference>
<dbReference type="PRINTS" id="PR01179">
    <property type="entry name" value="ODADCRBXLASE"/>
</dbReference>
<reference evidence="7 8" key="1">
    <citation type="submission" date="2016-02" db="EMBL/GenBank/DDBJ databases">
        <authorList>
            <person name="Wen L."/>
            <person name="He K."/>
            <person name="Yang H."/>
        </authorList>
    </citation>
    <scope>NUCLEOTIDE SEQUENCE [LARGE SCALE GENOMIC DNA]</scope>
    <source>
        <strain evidence="7 8">CV41</strain>
    </source>
</reference>
<sequence length="428" mass="46659">MSSKSLPFTREQLEAISAQVPTPFHLYDEAAIRANARAFYAAFDWVPGGFKNYYAVKALPNPYILDMLKSEGMGGDCSSLAELKLCAAVGITGESIIFTSNDTPAHEYREAAALGAIINLDDISHIPFLEDALGGQLPEILCCRYNPGPLKAGNAIIGKPEEAKYGFTREQLFEGYRLLQQKGVRRFGLHTMVASNELNPEYFVETAQMLFTLAVELHRELGLQLEFINLGGGIGIPYRPEQAPVDLAAVGAQIKAVYEATIVAAGLSPIRLAMECGRMVTGPYGYLVSRVIHKKKTYKNYIGLDACMANLMRPGVYGAYHHISVLGREPGTTPSLVCDVTGSLCENNDKFAVDREIPDPELGDLVVIHDTGAHGHSMGFNYNGKLRSAELLWQGAADASSAPQWRLIRRAETLADHFATLDYPGLAS</sequence>
<evidence type="ECO:0000256" key="1">
    <source>
        <dbReference type="ARBA" id="ARBA00001933"/>
    </source>
</evidence>
<dbReference type="Proteomes" id="UP000071392">
    <property type="component" value="Unassembled WGS sequence"/>
</dbReference>
<dbReference type="Gene3D" id="3.20.20.10">
    <property type="entry name" value="Alanine racemase"/>
    <property type="match status" value="1"/>
</dbReference>
<feature type="domain" description="Orn/DAP/Arg decarboxylase 2 N-terminal" evidence="6">
    <location>
        <begin position="31"/>
        <end position="281"/>
    </location>
</feature>
<dbReference type="InterPro" id="IPR022657">
    <property type="entry name" value="De-COase2_CS"/>
</dbReference>
<evidence type="ECO:0000256" key="4">
    <source>
        <dbReference type="ARBA" id="ARBA00023239"/>
    </source>
</evidence>
<evidence type="ECO:0000259" key="6">
    <source>
        <dbReference type="Pfam" id="PF02784"/>
    </source>
</evidence>
<dbReference type="FunFam" id="3.20.20.10:FF:000003">
    <property type="entry name" value="Diaminopimelate decarboxylase"/>
    <property type="match status" value="1"/>
</dbReference>
<dbReference type="EMBL" id="LSZP01000048">
    <property type="protein sequence ID" value="KXU34810.1"/>
    <property type="molecule type" value="Genomic_DNA"/>
</dbReference>
<dbReference type="SUPFAM" id="SSF50621">
    <property type="entry name" value="Alanine racemase C-terminal domain-like"/>
    <property type="match status" value="1"/>
</dbReference>
<keyword evidence="2" id="KW-0210">Decarboxylase</keyword>
<dbReference type="CDD" id="cd06828">
    <property type="entry name" value="PLPDE_III_DapDC"/>
    <property type="match status" value="1"/>
</dbReference>
<dbReference type="InterPro" id="IPR022653">
    <property type="entry name" value="De-COase2_pyr-phos_BS"/>
</dbReference>
<accession>A0A139SJZ6</accession>
<keyword evidence="4" id="KW-0456">Lyase</keyword>
<evidence type="ECO:0000256" key="2">
    <source>
        <dbReference type="ARBA" id="ARBA00022793"/>
    </source>
</evidence>
<dbReference type="InterPro" id="IPR009006">
    <property type="entry name" value="Ala_racemase/Decarboxylase_C"/>
</dbReference>
<organism evidence="7 8">
    <name type="scientific">Cephaloticoccus capnophilus</name>
    <dbReference type="NCBI Taxonomy" id="1548208"/>
    <lineage>
        <taxon>Bacteria</taxon>
        <taxon>Pseudomonadati</taxon>
        <taxon>Verrucomicrobiota</taxon>
        <taxon>Opitutia</taxon>
        <taxon>Opitutales</taxon>
        <taxon>Opitutaceae</taxon>
        <taxon>Cephaloticoccus</taxon>
    </lineage>
</organism>
<dbReference type="InterPro" id="IPR022644">
    <property type="entry name" value="De-COase2_N"/>
</dbReference>
<dbReference type="SUPFAM" id="SSF51419">
    <property type="entry name" value="PLP-binding barrel"/>
    <property type="match status" value="1"/>
</dbReference>
<dbReference type="AlphaFoldDB" id="A0A139SJZ6"/>
<dbReference type="PANTHER" id="PTHR43727:SF2">
    <property type="entry name" value="GROUP IV DECARBOXYLASE"/>
    <property type="match status" value="1"/>
</dbReference>
<evidence type="ECO:0000256" key="3">
    <source>
        <dbReference type="ARBA" id="ARBA00022898"/>
    </source>
</evidence>
<evidence type="ECO:0000256" key="5">
    <source>
        <dbReference type="PIRSR" id="PIRSR600183-50"/>
    </source>
</evidence>
<dbReference type="InterPro" id="IPR002986">
    <property type="entry name" value="DAP_deCOOHase_LysA"/>
</dbReference>
<gene>
    <name evidence="7" type="ORF">AXK12_06905</name>
</gene>
<dbReference type="PANTHER" id="PTHR43727">
    <property type="entry name" value="DIAMINOPIMELATE DECARBOXYLASE"/>
    <property type="match status" value="1"/>
</dbReference>
<dbReference type="STRING" id="1548208.AXK12_06905"/>
<name>A0A139SJZ6_9BACT</name>
<keyword evidence="8" id="KW-1185">Reference proteome</keyword>
<dbReference type="OrthoDB" id="9802241at2"/>
<dbReference type="InterPro" id="IPR029066">
    <property type="entry name" value="PLP-binding_barrel"/>
</dbReference>
<dbReference type="GO" id="GO:0009089">
    <property type="term" value="P:lysine biosynthetic process via diaminopimelate"/>
    <property type="evidence" value="ECO:0007669"/>
    <property type="project" value="InterPro"/>
</dbReference>
<proteinExistence type="predicted"/>
<protein>
    <submittedName>
        <fullName evidence="7">Diaminopimelate decarboxylase</fullName>
    </submittedName>
</protein>
<dbReference type="Pfam" id="PF02784">
    <property type="entry name" value="Orn_Arg_deC_N"/>
    <property type="match status" value="1"/>
</dbReference>
<feature type="active site" description="Proton donor" evidence="5">
    <location>
        <position position="345"/>
    </location>
</feature>
<comment type="caution">
    <text evidence="7">The sequence shown here is derived from an EMBL/GenBank/DDBJ whole genome shotgun (WGS) entry which is preliminary data.</text>
</comment>
<feature type="modified residue" description="N6-(pyridoxal phosphate)lysine" evidence="5">
    <location>
        <position position="57"/>
    </location>
</feature>
<dbReference type="PROSITE" id="PS00878">
    <property type="entry name" value="ODR_DC_2_1"/>
    <property type="match status" value="1"/>
</dbReference>
<evidence type="ECO:0000313" key="8">
    <source>
        <dbReference type="Proteomes" id="UP000071392"/>
    </source>
</evidence>